<accession>A0A812UXS2</accession>
<dbReference type="AlphaFoldDB" id="A0A812UXS2"/>
<keyword evidence="1" id="KW-0175">Coiled coil</keyword>
<feature type="region of interest" description="Disordered" evidence="2">
    <location>
        <begin position="1"/>
        <end position="35"/>
    </location>
</feature>
<sequence>MAERKASAAKEERGAKSRTIVMRGPPPSAPGARTRQVDVGCIDGGLRAEAPALASHVAFLTEQLGETRRRIADEVHSLRAAEAKEESAVEELSKAQARAAEREWPSENPEDVTDEVKALRDEEARLAAESADLDAECTALRQRGLRISAEASAAETLAAQHRGLLQHAQQELDVAKEATSRLELRGADPTSAELEEVRKTTFQFQSEESSLNEALAKLREGIEVSLETAASHRLAASEEVAAARHVEASRRSAAQARQEAQLRLSRELHAARTGAAEADAKRLETRRKEEAISSASAVLGRQLAAEQAELVEAQRSRRELSSSLGHATQELEDVRGRCQAEEASIHHLQVSLETATSHRLAASEEVAAARLVEASRRSAAQVRQEAQLRLSRELQSARTGASEAEAKRIETRRKEEAISSASAVLGRQLAAEQAELVEAQRSRRELSSSLGHATQELEDVRGRCQAEEASIHHLQVEMRSVASTARGHKAATSEAAAQLAVLQAELGQRQAALREVIMEESESQASVTEARREAEAAEATAAGLRDQLQDVRHGAASTGEALRELEAGVASRQRQWAALREQRQAYKAELAECLAEIAGEVGRSAATARGPSSVRMRLQELEEESSRLHGTISGLEADQAELVQISDNADEKLRPLRSEAARVRAQRGEVQWTLDRLRHRRDCQHGELVDSTKTAASTSEAIRAVEAEVQTAQSELSERMHEVTLALDDLMHMTAENQLLHEQLQRAKSHRDHLSRALEEQDMHKLPLLQELRGHEHMRDTVLRTYQEAIDERQRKEAAVSEMSNQVASSFEEVNGLKQSLEALLHAEDTVRNQLQGGDSELAVLRAKMRDATQVLEMQEFAAQELRAESSRLRLAASSQQSAINEAVLGAAAVAAQAESLRAEVQTQQHDLEQARNHLADGQRQRDEAMKSKSQLEDLLSAQRQLQLQREAEIQAARGTLETTPTESGRALEQTLERLQRLEDCYAAEINRLSTKLRSFQASEFQATDPERVP</sequence>
<comment type="caution">
    <text evidence="3">The sequence shown here is derived from an EMBL/GenBank/DDBJ whole genome shotgun (WGS) entry which is preliminary data.</text>
</comment>
<protein>
    <submittedName>
        <fullName evidence="3">Uncharacterized protein</fullName>
    </submittedName>
</protein>
<dbReference type="OrthoDB" id="10558696at2759"/>
<feature type="coiled-coil region" evidence="1">
    <location>
        <begin position="895"/>
        <end position="932"/>
    </location>
</feature>
<evidence type="ECO:0000313" key="4">
    <source>
        <dbReference type="Proteomes" id="UP000604046"/>
    </source>
</evidence>
<dbReference type="EMBL" id="CAJNDS010002757">
    <property type="protein sequence ID" value="CAE7586633.1"/>
    <property type="molecule type" value="Genomic_DNA"/>
</dbReference>
<evidence type="ECO:0000256" key="1">
    <source>
        <dbReference type="SAM" id="Coils"/>
    </source>
</evidence>
<proteinExistence type="predicted"/>
<keyword evidence="4" id="KW-1185">Reference proteome</keyword>
<organism evidence="3 4">
    <name type="scientific">Symbiodinium natans</name>
    <dbReference type="NCBI Taxonomy" id="878477"/>
    <lineage>
        <taxon>Eukaryota</taxon>
        <taxon>Sar</taxon>
        <taxon>Alveolata</taxon>
        <taxon>Dinophyceae</taxon>
        <taxon>Suessiales</taxon>
        <taxon>Symbiodiniaceae</taxon>
        <taxon>Symbiodinium</taxon>
    </lineage>
</organism>
<evidence type="ECO:0000313" key="3">
    <source>
        <dbReference type="EMBL" id="CAE7586633.1"/>
    </source>
</evidence>
<dbReference type="Proteomes" id="UP000604046">
    <property type="component" value="Unassembled WGS sequence"/>
</dbReference>
<feature type="compositionally biased region" description="Basic and acidic residues" evidence="2">
    <location>
        <begin position="82"/>
        <end position="105"/>
    </location>
</feature>
<evidence type="ECO:0000256" key="2">
    <source>
        <dbReference type="SAM" id="MobiDB-lite"/>
    </source>
</evidence>
<reference evidence="3" key="1">
    <citation type="submission" date="2021-02" db="EMBL/GenBank/DDBJ databases">
        <authorList>
            <person name="Dougan E. K."/>
            <person name="Rhodes N."/>
            <person name="Thang M."/>
            <person name="Chan C."/>
        </authorList>
    </citation>
    <scope>NUCLEOTIDE SEQUENCE</scope>
</reference>
<name>A0A812UXS2_9DINO</name>
<dbReference type="Gene3D" id="1.10.287.1490">
    <property type="match status" value="1"/>
</dbReference>
<feature type="region of interest" description="Disordered" evidence="2">
    <location>
        <begin position="82"/>
        <end position="114"/>
    </location>
</feature>
<feature type="compositionally biased region" description="Basic and acidic residues" evidence="2">
    <location>
        <begin position="1"/>
        <end position="15"/>
    </location>
</feature>
<gene>
    <name evidence="3" type="ORF">SNAT2548_LOCUS33440</name>
</gene>
<feature type="coiled-coil region" evidence="1">
    <location>
        <begin position="695"/>
        <end position="722"/>
    </location>
</feature>